<dbReference type="AlphaFoldDB" id="A0A848H811"/>
<organism evidence="7 8">
    <name type="scientific">Ramlibacter agri</name>
    <dbReference type="NCBI Taxonomy" id="2728837"/>
    <lineage>
        <taxon>Bacteria</taxon>
        <taxon>Pseudomonadati</taxon>
        <taxon>Pseudomonadota</taxon>
        <taxon>Betaproteobacteria</taxon>
        <taxon>Burkholderiales</taxon>
        <taxon>Comamonadaceae</taxon>
        <taxon>Ramlibacter</taxon>
    </lineage>
</organism>
<dbReference type="SUPFAM" id="SSF51905">
    <property type="entry name" value="FAD/NAD(P)-binding domain"/>
    <property type="match status" value="2"/>
</dbReference>
<protein>
    <submittedName>
        <fullName evidence="7">FAD-dependent oxidoreductase</fullName>
    </submittedName>
</protein>
<name>A0A848H811_9BURK</name>
<keyword evidence="4" id="KW-0560">Oxidoreductase</keyword>
<dbReference type="InterPro" id="IPR036188">
    <property type="entry name" value="FAD/NAD-bd_sf"/>
</dbReference>
<keyword evidence="3" id="KW-0274">FAD</keyword>
<evidence type="ECO:0000256" key="3">
    <source>
        <dbReference type="ARBA" id="ARBA00022827"/>
    </source>
</evidence>
<keyword evidence="8" id="KW-1185">Reference proteome</keyword>
<feature type="domain" description="FAD/NAD(P)-binding" evidence="5">
    <location>
        <begin position="4"/>
        <end position="299"/>
    </location>
</feature>
<dbReference type="Gene3D" id="3.50.50.60">
    <property type="entry name" value="FAD/NAD(P)-binding domain"/>
    <property type="match status" value="2"/>
</dbReference>
<dbReference type="Gene3D" id="3.30.390.30">
    <property type="match status" value="1"/>
</dbReference>
<dbReference type="PANTHER" id="PTHR43557">
    <property type="entry name" value="APOPTOSIS-INDUCING FACTOR 1"/>
    <property type="match status" value="1"/>
</dbReference>
<sequence length="403" mass="42720">MSNSIVIIGGGHAAAQLCAALAEAGQGARVHVVCEEPAHPYQRPPLSKSYLKNAGEALQLHRDDAWYAGKGITVHLDDAAVAIDRTARKVRLASGQELAYGQLVLATGSRARVLPALAQPLANVLSLRSAADAEAIRSRLQEKTGQLVVLGGGFIGLEVAATARHLGWEVRVLEAMPRLLSRSASPELSAQILEHHRSQGTQVELEAKVSDFRAESGRLAALRVNSEEVAVDQLLLGIGAMPETRLAQEAGLAVENGIVVDAALRTSDPDILAIGDCSSFPYRGQHVRLESVQNANDQGKAAAATLQGQPANYAPVPWFWSDQGGLRLQMVGLWRPGLQAVRRPGATPASFSLFHYDGADLVAVESANAPMDHMMARKILEAGKSPAAAQVADPAIQLKTLLT</sequence>
<evidence type="ECO:0000256" key="1">
    <source>
        <dbReference type="ARBA" id="ARBA00001974"/>
    </source>
</evidence>
<dbReference type="Pfam" id="PF14759">
    <property type="entry name" value="Reductase_C"/>
    <property type="match status" value="1"/>
</dbReference>
<dbReference type="SUPFAM" id="SSF55424">
    <property type="entry name" value="FAD/NAD-linked reductases, dimerisation (C-terminal) domain"/>
    <property type="match status" value="1"/>
</dbReference>
<dbReference type="GO" id="GO:0016651">
    <property type="term" value="F:oxidoreductase activity, acting on NAD(P)H"/>
    <property type="evidence" value="ECO:0007669"/>
    <property type="project" value="TreeGrafter"/>
</dbReference>
<evidence type="ECO:0000313" key="8">
    <source>
        <dbReference type="Proteomes" id="UP000541185"/>
    </source>
</evidence>
<dbReference type="InterPro" id="IPR016156">
    <property type="entry name" value="FAD/NAD-linked_Rdtase_dimer_sf"/>
</dbReference>
<dbReference type="EMBL" id="JABBFX010000003">
    <property type="protein sequence ID" value="NML47126.1"/>
    <property type="molecule type" value="Genomic_DNA"/>
</dbReference>
<dbReference type="Pfam" id="PF07992">
    <property type="entry name" value="Pyr_redox_2"/>
    <property type="match status" value="1"/>
</dbReference>
<accession>A0A848H811</accession>
<evidence type="ECO:0000259" key="6">
    <source>
        <dbReference type="Pfam" id="PF14759"/>
    </source>
</evidence>
<dbReference type="InterPro" id="IPR023753">
    <property type="entry name" value="FAD/NAD-binding_dom"/>
</dbReference>
<evidence type="ECO:0000256" key="4">
    <source>
        <dbReference type="ARBA" id="ARBA00023002"/>
    </source>
</evidence>
<feature type="domain" description="Reductase C-terminal" evidence="6">
    <location>
        <begin position="318"/>
        <end position="402"/>
    </location>
</feature>
<proteinExistence type="predicted"/>
<dbReference type="RefSeq" id="WP_169421423.1">
    <property type="nucleotide sequence ID" value="NZ_JABBFX010000003.1"/>
</dbReference>
<dbReference type="PRINTS" id="PR00411">
    <property type="entry name" value="PNDRDTASEI"/>
</dbReference>
<evidence type="ECO:0000256" key="2">
    <source>
        <dbReference type="ARBA" id="ARBA00022630"/>
    </source>
</evidence>
<dbReference type="GO" id="GO:0005737">
    <property type="term" value="C:cytoplasm"/>
    <property type="evidence" value="ECO:0007669"/>
    <property type="project" value="TreeGrafter"/>
</dbReference>
<gene>
    <name evidence="7" type="ORF">HHL11_25495</name>
</gene>
<keyword evidence="2" id="KW-0285">Flavoprotein</keyword>
<reference evidence="7 8" key="1">
    <citation type="submission" date="2020-04" db="EMBL/GenBank/DDBJ databases">
        <title>Ramlibacter sp. G-1-2-2 isolated from soil.</title>
        <authorList>
            <person name="Dahal R.H."/>
        </authorList>
    </citation>
    <scope>NUCLEOTIDE SEQUENCE [LARGE SCALE GENOMIC DNA]</scope>
    <source>
        <strain evidence="7 8">G-1-2-2</strain>
    </source>
</reference>
<dbReference type="PANTHER" id="PTHR43557:SF2">
    <property type="entry name" value="RIESKE DOMAIN-CONTAINING PROTEIN-RELATED"/>
    <property type="match status" value="1"/>
</dbReference>
<dbReference type="PRINTS" id="PR00368">
    <property type="entry name" value="FADPNR"/>
</dbReference>
<dbReference type="Proteomes" id="UP000541185">
    <property type="component" value="Unassembled WGS sequence"/>
</dbReference>
<evidence type="ECO:0000313" key="7">
    <source>
        <dbReference type="EMBL" id="NML47126.1"/>
    </source>
</evidence>
<comment type="caution">
    <text evidence="7">The sequence shown here is derived from an EMBL/GenBank/DDBJ whole genome shotgun (WGS) entry which is preliminary data.</text>
</comment>
<dbReference type="InterPro" id="IPR050446">
    <property type="entry name" value="FAD-oxidoreductase/Apoptosis"/>
</dbReference>
<comment type="cofactor">
    <cofactor evidence="1">
        <name>FAD</name>
        <dbReference type="ChEBI" id="CHEBI:57692"/>
    </cofactor>
</comment>
<dbReference type="InterPro" id="IPR028202">
    <property type="entry name" value="Reductase_C"/>
</dbReference>
<evidence type="ECO:0000259" key="5">
    <source>
        <dbReference type="Pfam" id="PF07992"/>
    </source>
</evidence>